<proteinExistence type="inferred from homology"/>
<keyword evidence="7" id="KW-0675">Receptor</keyword>
<dbReference type="PRINTS" id="PR00237">
    <property type="entry name" value="GPCRRHODOPSN"/>
</dbReference>
<feature type="transmembrane region" description="Helical" evidence="10">
    <location>
        <begin position="69"/>
        <end position="89"/>
    </location>
</feature>
<evidence type="ECO:0000256" key="2">
    <source>
        <dbReference type="ARBA" id="ARBA00010663"/>
    </source>
</evidence>
<gene>
    <name evidence="12" type="ORF">PYX00_002648</name>
</gene>
<keyword evidence="5" id="KW-0297">G-protein coupled receptor</keyword>
<keyword evidence="4 10" id="KW-1133">Transmembrane helix</keyword>
<dbReference type="InterPro" id="IPR000276">
    <property type="entry name" value="GPCR_Rhodpsn"/>
</dbReference>
<evidence type="ECO:0000256" key="1">
    <source>
        <dbReference type="ARBA" id="ARBA00004141"/>
    </source>
</evidence>
<feature type="transmembrane region" description="Helical" evidence="10">
    <location>
        <begin position="196"/>
        <end position="220"/>
    </location>
</feature>
<evidence type="ECO:0000256" key="4">
    <source>
        <dbReference type="ARBA" id="ARBA00022989"/>
    </source>
</evidence>
<dbReference type="SUPFAM" id="SSF81321">
    <property type="entry name" value="Family A G protein-coupled receptor-like"/>
    <property type="match status" value="1"/>
</dbReference>
<dbReference type="InterPro" id="IPR017452">
    <property type="entry name" value="GPCR_Rhodpsn_7TM"/>
</dbReference>
<dbReference type="EMBL" id="JARGDH010000002">
    <property type="protein sequence ID" value="KAL0274546.1"/>
    <property type="molecule type" value="Genomic_DNA"/>
</dbReference>
<organism evidence="12">
    <name type="scientific">Menopon gallinae</name>
    <name type="common">poultry shaft louse</name>
    <dbReference type="NCBI Taxonomy" id="328185"/>
    <lineage>
        <taxon>Eukaryota</taxon>
        <taxon>Metazoa</taxon>
        <taxon>Ecdysozoa</taxon>
        <taxon>Arthropoda</taxon>
        <taxon>Hexapoda</taxon>
        <taxon>Insecta</taxon>
        <taxon>Pterygota</taxon>
        <taxon>Neoptera</taxon>
        <taxon>Paraneoptera</taxon>
        <taxon>Psocodea</taxon>
        <taxon>Troctomorpha</taxon>
        <taxon>Phthiraptera</taxon>
        <taxon>Amblycera</taxon>
        <taxon>Menoponidae</taxon>
        <taxon>Menopon</taxon>
    </lineage>
</organism>
<feature type="region of interest" description="Disordered" evidence="9">
    <location>
        <begin position="382"/>
        <end position="401"/>
    </location>
</feature>
<keyword evidence="3 10" id="KW-0812">Transmembrane</keyword>
<comment type="similarity">
    <text evidence="2">Belongs to the G-protein coupled receptor 1 family.</text>
</comment>
<dbReference type="AlphaFoldDB" id="A0AAW2HXZ7"/>
<dbReference type="GO" id="GO:0005886">
    <property type="term" value="C:plasma membrane"/>
    <property type="evidence" value="ECO:0007669"/>
    <property type="project" value="TreeGrafter"/>
</dbReference>
<dbReference type="Pfam" id="PF00001">
    <property type="entry name" value="7tm_1"/>
    <property type="match status" value="1"/>
</dbReference>
<reference evidence="12" key="1">
    <citation type="journal article" date="2024" name="Gigascience">
        <title>Chromosome-level genome of the poultry shaft louse Menopon gallinae provides insight into the host-switching and adaptive evolution of parasitic lice.</title>
        <authorList>
            <person name="Xu Y."/>
            <person name="Ma L."/>
            <person name="Liu S."/>
            <person name="Liang Y."/>
            <person name="Liu Q."/>
            <person name="He Z."/>
            <person name="Tian L."/>
            <person name="Duan Y."/>
            <person name="Cai W."/>
            <person name="Li H."/>
            <person name="Song F."/>
        </authorList>
    </citation>
    <scope>NUCLEOTIDE SEQUENCE</scope>
    <source>
        <strain evidence="12">Cailab_2023a</strain>
    </source>
</reference>
<feature type="domain" description="G-protein coupled receptors family 1 profile" evidence="11">
    <location>
        <begin position="48"/>
        <end position="305"/>
    </location>
</feature>
<keyword evidence="8" id="KW-0807">Transducer</keyword>
<evidence type="ECO:0000256" key="9">
    <source>
        <dbReference type="SAM" id="MobiDB-lite"/>
    </source>
</evidence>
<protein>
    <recommendedName>
        <fullName evidence="11">G-protein coupled receptors family 1 profile domain-containing protein</fullName>
    </recommendedName>
</protein>
<sequence length="401" mass="45288">MGRVPYGWSEGNFTGTPYPSEIWVKKPTWEIAVKCCALLPVACLGIAGNAILLAATVKNRSLTTPTNLLVVNMAITDAATLLVNSWMFLVRDSFQNYVLGEFACNIEGFCEFSFLLTGVFNLIVISYNRLLAIVQPHEVHLTAKSVRFFMVATWILGFVSASPLIIFRTYKVRQWQDFLEICCEEDRKVLPLYWNVIISLIIWIPLAIMFACYSTIFYKLDKYEKKVLKRMNPLTVNYKKRVAKTFFVIITVFIICRVPITALVFWRSKLLQGKNPFTFGPGFANLWFTCHYLMFTNSALNPFLYGLTNESFRRGIKSVLLEGCPLWNKRREETSHPKVWTLSAKGAIGKFRVAGSGGRNGEVAGDHLPAGSFNLLVSEVSRADSRRPGRPTDGEAAASRR</sequence>
<evidence type="ECO:0000256" key="5">
    <source>
        <dbReference type="ARBA" id="ARBA00023040"/>
    </source>
</evidence>
<evidence type="ECO:0000256" key="7">
    <source>
        <dbReference type="ARBA" id="ARBA00023170"/>
    </source>
</evidence>
<evidence type="ECO:0000256" key="8">
    <source>
        <dbReference type="ARBA" id="ARBA00023224"/>
    </source>
</evidence>
<feature type="transmembrane region" description="Helical" evidence="10">
    <location>
        <begin position="241"/>
        <end position="266"/>
    </location>
</feature>
<feature type="transmembrane region" description="Helical" evidence="10">
    <location>
        <begin position="109"/>
        <end position="127"/>
    </location>
</feature>
<feature type="transmembrane region" description="Helical" evidence="10">
    <location>
        <begin position="148"/>
        <end position="170"/>
    </location>
</feature>
<accession>A0AAW2HXZ7</accession>
<dbReference type="PANTHER" id="PTHR45695:SF9">
    <property type="entry name" value="LEUCOKININ RECEPTOR"/>
    <property type="match status" value="1"/>
</dbReference>
<evidence type="ECO:0000256" key="3">
    <source>
        <dbReference type="ARBA" id="ARBA00022692"/>
    </source>
</evidence>
<evidence type="ECO:0000256" key="10">
    <source>
        <dbReference type="SAM" id="Phobius"/>
    </source>
</evidence>
<feature type="transmembrane region" description="Helical" evidence="10">
    <location>
        <begin position="286"/>
        <end position="307"/>
    </location>
</feature>
<dbReference type="Gene3D" id="1.20.1070.10">
    <property type="entry name" value="Rhodopsin 7-helix transmembrane proteins"/>
    <property type="match status" value="1"/>
</dbReference>
<feature type="compositionally biased region" description="Basic and acidic residues" evidence="9">
    <location>
        <begin position="382"/>
        <end position="393"/>
    </location>
</feature>
<keyword evidence="6 10" id="KW-0472">Membrane</keyword>
<dbReference type="PANTHER" id="PTHR45695">
    <property type="entry name" value="LEUCOKININ RECEPTOR-RELATED"/>
    <property type="match status" value="1"/>
</dbReference>
<comment type="caution">
    <text evidence="12">The sequence shown here is derived from an EMBL/GenBank/DDBJ whole genome shotgun (WGS) entry which is preliminary data.</text>
</comment>
<feature type="transmembrane region" description="Helical" evidence="10">
    <location>
        <begin position="31"/>
        <end position="57"/>
    </location>
</feature>
<dbReference type="GO" id="GO:0004930">
    <property type="term" value="F:G protein-coupled receptor activity"/>
    <property type="evidence" value="ECO:0007669"/>
    <property type="project" value="UniProtKB-KW"/>
</dbReference>
<evidence type="ECO:0000259" key="11">
    <source>
        <dbReference type="PROSITE" id="PS50262"/>
    </source>
</evidence>
<evidence type="ECO:0000313" key="12">
    <source>
        <dbReference type="EMBL" id="KAL0274546.1"/>
    </source>
</evidence>
<name>A0AAW2HXZ7_9NEOP</name>
<evidence type="ECO:0000256" key="6">
    <source>
        <dbReference type="ARBA" id="ARBA00023136"/>
    </source>
</evidence>
<comment type="subcellular location">
    <subcellularLocation>
        <location evidence="1">Membrane</location>
        <topology evidence="1">Multi-pass membrane protein</topology>
    </subcellularLocation>
</comment>
<dbReference type="PROSITE" id="PS50262">
    <property type="entry name" value="G_PROTEIN_RECEP_F1_2"/>
    <property type="match status" value="1"/>
</dbReference>